<dbReference type="EMBL" id="CADEAL010001322">
    <property type="protein sequence ID" value="CAB1431231.1"/>
    <property type="molecule type" value="Genomic_DNA"/>
</dbReference>
<dbReference type="Proteomes" id="UP001153269">
    <property type="component" value="Unassembled WGS sequence"/>
</dbReference>
<reference evidence="1" key="1">
    <citation type="submission" date="2020-03" db="EMBL/GenBank/DDBJ databases">
        <authorList>
            <person name="Weist P."/>
        </authorList>
    </citation>
    <scope>NUCLEOTIDE SEQUENCE</scope>
</reference>
<accession>A0A9N7UJD9</accession>
<evidence type="ECO:0000313" key="2">
    <source>
        <dbReference type="Proteomes" id="UP001153269"/>
    </source>
</evidence>
<organism evidence="1 2">
    <name type="scientific">Pleuronectes platessa</name>
    <name type="common">European plaice</name>
    <dbReference type="NCBI Taxonomy" id="8262"/>
    <lineage>
        <taxon>Eukaryota</taxon>
        <taxon>Metazoa</taxon>
        <taxon>Chordata</taxon>
        <taxon>Craniata</taxon>
        <taxon>Vertebrata</taxon>
        <taxon>Euteleostomi</taxon>
        <taxon>Actinopterygii</taxon>
        <taxon>Neopterygii</taxon>
        <taxon>Teleostei</taxon>
        <taxon>Neoteleostei</taxon>
        <taxon>Acanthomorphata</taxon>
        <taxon>Carangaria</taxon>
        <taxon>Pleuronectiformes</taxon>
        <taxon>Pleuronectoidei</taxon>
        <taxon>Pleuronectidae</taxon>
        <taxon>Pleuronectes</taxon>
    </lineage>
</organism>
<dbReference type="AlphaFoldDB" id="A0A9N7UJD9"/>
<evidence type="ECO:0000313" key="1">
    <source>
        <dbReference type="EMBL" id="CAB1431231.1"/>
    </source>
</evidence>
<protein>
    <submittedName>
        <fullName evidence="1">Uncharacterized protein</fullName>
    </submittedName>
</protein>
<gene>
    <name evidence="1" type="ORF">PLEPLA_LOCUS19276</name>
</gene>
<sequence length="152" mass="17706">MNYWLFEEPEQRVTVLKSLLIEQSPHFKSMSPLLLRQKEDTVQTFPEEIHHHSLYSGQQMCWGVNTCQSVPWHGGHQVVNDEGVTFKRHVWAKPHPFCKTSFYLFSNIVPIFTHEGCIHPLIHQLTRFKDGKRPRQIIVAGDFSWSVGPLSK</sequence>
<keyword evidence="2" id="KW-1185">Reference proteome</keyword>
<proteinExistence type="predicted"/>
<name>A0A9N7UJD9_PLEPL</name>
<comment type="caution">
    <text evidence="1">The sequence shown here is derived from an EMBL/GenBank/DDBJ whole genome shotgun (WGS) entry which is preliminary data.</text>
</comment>